<dbReference type="SMART" id="SM00470">
    <property type="entry name" value="ParB"/>
    <property type="match status" value="1"/>
</dbReference>
<dbReference type="InterPro" id="IPR003115">
    <property type="entry name" value="ParB_N"/>
</dbReference>
<dbReference type="Gene3D" id="3.90.1530.30">
    <property type="match status" value="1"/>
</dbReference>
<dbReference type="RefSeq" id="WP_111538340.1">
    <property type="nucleotide sequence ID" value="NZ_QKZL01000018.1"/>
</dbReference>
<dbReference type="AlphaFoldDB" id="A0A2W7MZB5"/>
<comment type="caution">
    <text evidence="3">The sequence shown here is derived from an EMBL/GenBank/DDBJ whole genome shotgun (WGS) entry which is preliminary data.</text>
</comment>
<evidence type="ECO:0000259" key="2">
    <source>
        <dbReference type="SMART" id="SM00470"/>
    </source>
</evidence>
<evidence type="ECO:0000313" key="3">
    <source>
        <dbReference type="EMBL" id="PZX13485.1"/>
    </source>
</evidence>
<dbReference type="Proteomes" id="UP000248916">
    <property type="component" value="Unassembled WGS sequence"/>
</dbReference>
<dbReference type="EMBL" id="QKZL01000018">
    <property type="protein sequence ID" value="PZX13485.1"/>
    <property type="molecule type" value="Genomic_DNA"/>
</dbReference>
<dbReference type="InterPro" id="IPR050336">
    <property type="entry name" value="Chromosome_partition/occlusion"/>
</dbReference>
<proteinExistence type="predicted"/>
<dbReference type="SUPFAM" id="SSF110849">
    <property type="entry name" value="ParB/Sulfiredoxin"/>
    <property type="match status" value="1"/>
</dbReference>
<feature type="region of interest" description="Disordered" evidence="1">
    <location>
        <begin position="1"/>
        <end position="28"/>
    </location>
</feature>
<dbReference type="GO" id="GO:0007059">
    <property type="term" value="P:chromosome segregation"/>
    <property type="evidence" value="ECO:0007669"/>
    <property type="project" value="TreeGrafter"/>
</dbReference>
<dbReference type="InterPro" id="IPR037972">
    <property type="entry name" value="RepB_N"/>
</dbReference>
<dbReference type="CDD" id="cd16405">
    <property type="entry name" value="RepB_like_N"/>
    <property type="match status" value="1"/>
</dbReference>
<organism evidence="3 4">
    <name type="scientific">Palleronia aestuarii</name>
    <dbReference type="NCBI Taxonomy" id="568105"/>
    <lineage>
        <taxon>Bacteria</taxon>
        <taxon>Pseudomonadati</taxon>
        <taxon>Pseudomonadota</taxon>
        <taxon>Alphaproteobacteria</taxon>
        <taxon>Rhodobacterales</taxon>
        <taxon>Roseobacteraceae</taxon>
        <taxon>Palleronia</taxon>
    </lineage>
</organism>
<dbReference type="PANTHER" id="PTHR33375:SF1">
    <property type="entry name" value="CHROMOSOME-PARTITIONING PROTEIN PARB-RELATED"/>
    <property type="match status" value="1"/>
</dbReference>
<sequence length="341" mass="37040">MAKRRRLSPARTDPVTDSASGKATPFSAPPIAGLAGDAAQNAAAAELAETLTRARLEGRMVLELPLDRIDAGYLVRDRIAADEDEMTALMTSLAARGQQTPIEVTDLGDGQYGLISGWRRLEALRRLGPEGGPDRILALLRTPQEAGEAYLAMVEENEIRVGLGHYERARIVWKAVEQEAYPDVRAALQALFHAASRSKRSKIGSFLTLVEHLDGVLAFPETLGERLGLSLAKALEEDPSLADRIRARLTETPPKDGAAEQAVIAEILKSQSVKGSRPSRPAVSQRSEPGSARRLKVTLRDGVEFVEHMDGSVTLQGDAVDAAFRADLVRWISETWQPDPE</sequence>
<evidence type="ECO:0000313" key="4">
    <source>
        <dbReference type="Proteomes" id="UP000248916"/>
    </source>
</evidence>
<dbReference type="InterPro" id="IPR036086">
    <property type="entry name" value="ParB/Sulfiredoxin_sf"/>
</dbReference>
<protein>
    <submittedName>
        <fullName evidence="3">ParB-like chromosome segregation protein Spo0J</fullName>
    </submittedName>
</protein>
<accession>A0A2W7MZB5</accession>
<keyword evidence="4" id="KW-1185">Reference proteome</keyword>
<dbReference type="PANTHER" id="PTHR33375">
    <property type="entry name" value="CHROMOSOME-PARTITIONING PROTEIN PARB-RELATED"/>
    <property type="match status" value="1"/>
</dbReference>
<evidence type="ECO:0000256" key="1">
    <source>
        <dbReference type="SAM" id="MobiDB-lite"/>
    </source>
</evidence>
<feature type="domain" description="ParB-like N-terminal" evidence="2">
    <location>
        <begin position="62"/>
        <end position="158"/>
    </location>
</feature>
<dbReference type="GO" id="GO:0005694">
    <property type="term" value="C:chromosome"/>
    <property type="evidence" value="ECO:0007669"/>
    <property type="project" value="TreeGrafter"/>
</dbReference>
<name>A0A2W7MZB5_9RHOB</name>
<gene>
    <name evidence="3" type="ORF">LX81_03270</name>
</gene>
<feature type="region of interest" description="Disordered" evidence="1">
    <location>
        <begin position="271"/>
        <end position="294"/>
    </location>
</feature>
<dbReference type="OrthoDB" id="7812516at2"/>
<dbReference type="Pfam" id="PF02195">
    <property type="entry name" value="ParB_N"/>
    <property type="match status" value="1"/>
</dbReference>
<reference evidence="3 4" key="1">
    <citation type="submission" date="2018-06" db="EMBL/GenBank/DDBJ databases">
        <title>Genomic Encyclopedia of Archaeal and Bacterial Type Strains, Phase II (KMG-II): from individual species to whole genera.</title>
        <authorList>
            <person name="Goeker M."/>
        </authorList>
    </citation>
    <scope>NUCLEOTIDE SEQUENCE [LARGE SCALE GENOMIC DNA]</scope>
    <source>
        <strain evidence="3 4">DSM 22009</strain>
    </source>
</reference>